<dbReference type="AlphaFoldDB" id="A0A2S8S9A7"/>
<feature type="domain" description="Prepilin type IV endopeptidase peptidase" evidence="2">
    <location>
        <begin position="23"/>
        <end position="127"/>
    </location>
</feature>
<accession>A0A2S8S9A7</accession>
<evidence type="ECO:0000259" key="2">
    <source>
        <dbReference type="Pfam" id="PF01478"/>
    </source>
</evidence>
<feature type="transmembrane region" description="Helical" evidence="1">
    <location>
        <begin position="67"/>
        <end position="90"/>
    </location>
</feature>
<gene>
    <name evidence="3" type="ORF">LX70_01169</name>
</gene>
<comment type="caution">
    <text evidence="3">The sequence shown here is derived from an EMBL/GenBank/DDBJ whole genome shotgun (WGS) entry which is preliminary data.</text>
</comment>
<keyword evidence="1" id="KW-0472">Membrane</keyword>
<sequence length="188" mass="20899">MLNPYPLDTLEYAAFAYSVFFFLCLPVCAWVAWSDLKTMKIPNKAVMTVLVIYFFSGLMVLPLETWLWRWASFAVVLAIGFILNMIANVGAGDAKFAAAAAPFAAQRMDHLILILILFAAFLLGAFTAHRILRAIPAVRAMAPDWVSWKRKDFPMGLALVGTLMTYLALMAFPSLMIAIQTLLAAIRM</sequence>
<dbReference type="GO" id="GO:0016020">
    <property type="term" value="C:membrane"/>
    <property type="evidence" value="ECO:0007669"/>
    <property type="project" value="InterPro"/>
</dbReference>
<dbReference type="Pfam" id="PF01478">
    <property type="entry name" value="Peptidase_A24"/>
    <property type="match status" value="1"/>
</dbReference>
<feature type="transmembrane region" description="Helical" evidence="1">
    <location>
        <begin position="155"/>
        <end position="186"/>
    </location>
</feature>
<dbReference type="GO" id="GO:0004190">
    <property type="term" value="F:aspartic-type endopeptidase activity"/>
    <property type="evidence" value="ECO:0007669"/>
    <property type="project" value="InterPro"/>
</dbReference>
<dbReference type="OrthoDB" id="7709484at2"/>
<feature type="transmembrane region" description="Helical" evidence="1">
    <location>
        <begin position="111"/>
        <end position="135"/>
    </location>
</feature>
<organism evidence="3 4">
    <name type="scientific">Albidovulum denitrificans</name>
    <dbReference type="NCBI Taxonomy" id="404881"/>
    <lineage>
        <taxon>Bacteria</taxon>
        <taxon>Pseudomonadati</taxon>
        <taxon>Pseudomonadota</taxon>
        <taxon>Alphaproteobacteria</taxon>
        <taxon>Rhodobacterales</taxon>
        <taxon>Paracoccaceae</taxon>
        <taxon>Albidovulum</taxon>
    </lineage>
</organism>
<evidence type="ECO:0000313" key="3">
    <source>
        <dbReference type="EMBL" id="PQV57366.1"/>
    </source>
</evidence>
<dbReference type="Gene3D" id="1.20.120.1220">
    <property type="match status" value="1"/>
</dbReference>
<feature type="transmembrane region" description="Helical" evidence="1">
    <location>
        <begin position="12"/>
        <end position="33"/>
    </location>
</feature>
<feature type="transmembrane region" description="Helical" evidence="1">
    <location>
        <begin position="45"/>
        <end position="61"/>
    </location>
</feature>
<keyword evidence="1" id="KW-1133">Transmembrane helix</keyword>
<dbReference type="RefSeq" id="WP_105513631.1">
    <property type="nucleotide sequence ID" value="NZ_PVEP01000002.1"/>
</dbReference>
<reference evidence="3 4" key="1">
    <citation type="submission" date="2018-02" db="EMBL/GenBank/DDBJ databases">
        <title>Genomic Encyclopedia of Archaeal and Bacterial Type Strains, Phase II (KMG-II): from individual species to whole genera.</title>
        <authorList>
            <person name="Goeker M."/>
        </authorList>
    </citation>
    <scope>NUCLEOTIDE SEQUENCE [LARGE SCALE GENOMIC DNA]</scope>
    <source>
        <strain evidence="3 4">DSM 18921</strain>
    </source>
</reference>
<evidence type="ECO:0000256" key="1">
    <source>
        <dbReference type="SAM" id="Phobius"/>
    </source>
</evidence>
<dbReference type="InterPro" id="IPR000045">
    <property type="entry name" value="Prepilin_IV_endopep_pep"/>
</dbReference>
<keyword evidence="4" id="KW-1185">Reference proteome</keyword>
<proteinExistence type="predicted"/>
<dbReference type="EMBL" id="PVEP01000002">
    <property type="protein sequence ID" value="PQV57366.1"/>
    <property type="molecule type" value="Genomic_DNA"/>
</dbReference>
<evidence type="ECO:0000313" key="4">
    <source>
        <dbReference type="Proteomes" id="UP000238338"/>
    </source>
</evidence>
<dbReference type="Proteomes" id="UP000238338">
    <property type="component" value="Unassembled WGS sequence"/>
</dbReference>
<protein>
    <submittedName>
        <fullName evidence="3">Prepilin peptidase CpaA</fullName>
    </submittedName>
</protein>
<keyword evidence="1" id="KW-0812">Transmembrane</keyword>
<name>A0A2S8S9A7_9RHOB</name>